<dbReference type="InterPro" id="IPR027417">
    <property type="entry name" value="P-loop_NTPase"/>
</dbReference>
<reference evidence="1 2" key="1">
    <citation type="journal article" date="2024" name="IMA Fungus">
        <title>IMA Genome - F19 : A genome assembly and annotation guide to empower mycologists, including annotated draft genome sequences of Ceratocystis pirilliformis, Diaporthe australafricana, Fusarium ophioides, Paecilomyces lecythidis, and Sporothrix stenoceras.</title>
        <authorList>
            <person name="Aylward J."/>
            <person name="Wilson A.M."/>
            <person name="Visagie C.M."/>
            <person name="Spraker J."/>
            <person name="Barnes I."/>
            <person name="Buitendag C."/>
            <person name="Ceriani C."/>
            <person name="Del Mar Angel L."/>
            <person name="du Plessis D."/>
            <person name="Fuchs T."/>
            <person name="Gasser K."/>
            <person name="Kramer D."/>
            <person name="Li W."/>
            <person name="Munsamy K."/>
            <person name="Piso A."/>
            <person name="Price J.L."/>
            <person name="Sonnekus B."/>
            <person name="Thomas C."/>
            <person name="van der Nest A."/>
            <person name="van Dijk A."/>
            <person name="van Heerden A."/>
            <person name="van Vuuren N."/>
            <person name="Yilmaz N."/>
            <person name="Duong T.A."/>
            <person name="van der Merwe N.A."/>
            <person name="Wingfield M.J."/>
            <person name="Wingfield B.D."/>
        </authorList>
    </citation>
    <scope>NUCLEOTIDE SEQUENCE [LARGE SCALE GENOMIC DNA]</scope>
    <source>
        <strain evidence="1 2">CMW 12675</strain>
    </source>
</reference>
<sequence>MAGLFKPINLGREKERFVNSSFGHSNICNILIDESKNLLPDEQEQDMLILSIDTGLSGVVEMGDDEKSLANALKKIAVNSKGVTDELERKYHGKKERYHRFGTANSQGAILASNRLEPSEVAAHMQNYVDERRHDIQSFTNILIMAFRWRLQNSQRGQMYIPFHENLKFVGRQDILSELDNKLLAQLGFQKVALVGLGGMGKTQVALKFAYMVEAKYTDYSVLWATAASIDGFRNSCKELTVALVIETCDSDDPRILVKV</sequence>
<name>A0ABR3YCL9_9PEZI</name>
<evidence type="ECO:0000313" key="2">
    <source>
        <dbReference type="Proteomes" id="UP001583280"/>
    </source>
</evidence>
<evidence type="ECO:0008006" key="3">
    <source>
        <dbReference type="Google" id="ProtNLM"/>
    </source>
</evidence>
<protein>
    <recommendedName>
        <fullName evidence="3">NB-ARC domain-containing protein</fullName>
    </recommendedName>
</protein>
<organism evidence="1 2">
    <name type="scientific">Ceratocystis pirilliformis</name>
    <dbReference type="NCBI Taxonomy" id="259994"/>
    <lineage>
        <taxon>Eukaryota</taxon>
        <taxon>Fungi</taxon>
        <taxon>Dikarya</taxon>
        <taxon>Ascomycota</taxon>
        <taxon>Pezizomycotina</taxon>
        <taxon>Sordariomycetes</taxon>
        <taxon>Hypocreomycetidae</taxon>
        <taxon>Microascales</taxon>
        <taxon>Ceratocystidaceae</taxon>
        <taxon>Ceratocystis</taxon>
    </lineage>
</organism>
<dbReference type="SUPFAM" id="SSF52540">
    <property type="entry name" value="P-loop containing nucleoside triphosphate hydrolases"/>
    <property type="match status" value="1"/>
</dbReference>
<gene>
    <name evidence="1" type="ORF">Cpir12675_006880</name>
</gene>
<dbReference type="EMBL" id="JAWDJO010000402">
    <property type="protein sequence ID" value="KAL1886059.1"/>
    <property type="molecule type" value="Genomic_DNA"/>
</dbReference>
<dbReference type="Gene3D" id="3.40.1090.10">
    <property type="entry name" value="Cytosolic phospholipase A2 catalytic domain"/>
    <property type="match status" value="1"/>
</dbReference>
<evidence type="ECO:0000313" key="1">
    <source>
        <dbReference type="EMBL" id="KAL1886059.1"/>
    </source>
</evidence>
<comment type="caution">
    <text evidence="1">The sequence shown here is derived from an EMBL/GenBank/DDBJ whole genome shotgun (WGS) entry which is preliminary data.</text>
</comment>
<proteinExistence type="predicted"/>
<dbReference type="PANTHER" id="PTHR47691">
    <property type="entry name" value="REGULATOR-RELATED"/>
    <property type="match status" value="1"/>
</dbReference>
<dbReference type="Gene3D" id="3.40.50.300">
    <property type="entry name" value="P-loop containing nucleotide triphosphate hydrolases"/>
    <property type="match status" value="1"/>
</dbReference>
<keyword evidence="2" id="KW-1185">Reference proteome</keyword>
<accession>A0ABR3YCL9</accession>
<dbReference type="Proteomes" id="UP001583280">
    <property type="component" value="Unassembled WGS sequence"/>
</dbReference>
<dbReference type="PANTHER" id="PTHR47691:SF3">
    <property type="entry name" value="HTH-TYPE TRANSCRIPTIONAL REGULATOR RV0890C-RELATED"/>
    <property type="match status" value="1"/>
</dbReference>